<comment type="caution">
    <text evidence="1">The sequence shown here is derived from an EMBL/GenBank/DDBJ whole genome shotgun (WGS) entry which is preliminary data.</text>
</comment>
<gene>
    <name evidence="1" type="ORF">DU505_12625</name>
</gene>
<dbReference type="AlphaFoldDB" id="A0A368TW67"/>
<reference evidence="1 2" key="1">
    <citation type="submission" date="2018-07" db="EMBL/GenBank/DDBJ databases">
        <title>Halomonas montanilacus sp. nov., isolated from Lake Pengyan on Tibetan Plateau.</title>
        <authorList>
            <person name="Lu H."/>
            <person name="Xing P."/>
            <person name="Wu Q."/>
        </authorList>
    </citation>
    <scope>NUCLEOTIDE SEQUENCE [LARGE SCALE GENOMIC DNA]</scope>
    <source>
        <strain evidence="1 2">PYC7W</strain>
    </source>
</reference>
<dbReference type="Proteomes" id="UP000252405">
    <property type="component" value="Unassembled WGS sequence"/>
</dbReference>
<dbReference type="EMBL" id="QPII01000008">
    <property type="protein sequence ID" value="RCV88940.1"/>
    <property type="molecule type" value="Genomic_DNA"/>
</dbReference>
<keyword evidence="2" id="KW-1185">Reference proteome</keyword>
<sequence>MGICWEINIYRLRQIVCSGFQRPSQNAMFARRVHFNGHKSKTSPLRYGAQGKGHRFETTGSDYDIPNVTIKAEICDRHASKLMAMPGKIIDFLDLSSAREGGNPLKNRGAYPP</sequence>
<dbReference type="RefSeq" id="WP_114479342.1">
    <property type="nucleotide sequence ID" value="NZ_QPII01000008.1"/>
</dbReference>
<evidence type="ECO:0000313" key="2">
    <source>
        <dbReference type="Proteomes" id="UP000252405"/>
    </source>
</evidence>
<protein>
    <submittedName>
        <fullName evidence="1">Uncharacterized protein</fullName>
    </submittedName>
</protein>
<name>A0A368TW67_9GAMM</name>
<accession>A0A368TW67</accession>
<evidence type="ECO:0000313" key="1">
    <source>
        <dbReference type="EMBL" id="RCV88940.1"/>
    </source>
</evidence>
<proteinExistence type="predicted"/>
<organism evidence="1 2">
    <name type="scientific">Billgrantia montanilacus</name>
    <dbReference type="NCBI Taxonomy" id="2282305"/>
    <lineage>
        <taxon>Bacteria</taxon>
        <taxon>Pseudomonadati</taxon>
        <taxon>Pseudomonadota</taxon>
        <taxon>Gammaproteobacteria</taxon>
        <taxon>Oceanospirillales</taxon>
        <taxon>Halomonadaceae</taxon>
        <taxon>Billgrantia</taxon>
    </lineage>
</organism>